<dbReference type="PANTHER" id="PTHR42760:SF115">
    <property type="entry name" value="3-OXOACYL-[ACYL-CARRIER-PROTEIN] REDUCTASE FABG"/>
    <property type="match status" value="1"/>
</dbReference>
<dbReference type="RefSeq" id="WP_307260362.1">
    <property type="nucleotide sequence ID" value="NZ_JAUSVL010000001.1"/>
</dbReference>
<keyword evidence="6" id="KW-1185">Reference proteome</keyword>
<accession>A0AAE3VET7</accession>
<dbReference type="GO" id="GO:0016616">
    <property type="term" value="F:oxidoreductase activity, acting on the CH-OH group of donors, NAD or NADP as acceptor"/>
    <property type="evidence" value="ECO:0007669"/>
    <property type="project" value="UniProtKB-ARBA"/>
</dbReference>
<reference evidence="5" key="1">
    <citation type="submission" date="2023-07" db="EMBL/GenBank/DDBJ databases">
        <title>Genomic Encyclopedia of Type Strains, Phase IV (KMG-IV): sequencing the most valuable type-strain genomes for metagenomic binning, comparative biology and taxonomic classification.</title>
        <authorList>
            <person name="Goeker M."/>
        </authorList>
    </citation>
    <scope>NUCLEOTIDE SEQUENCE</scope>
    <source>
        <strain evidence="5">DSM 24202</strain>
    </source>
</reference>
<organism evidence="5 6">
    <name type="scientific">Oligosphaera ethanolica</name>
    <dbReference type="NCBI Taxonomy" id="760260"/>
    <lineage>
        <taxon>Bacteria</taxon>
        <taxon>Pseudomonadati</taxon>
        <taxon>Lentisphaerota</taxon>
        <taxon>Oligosphaeria</taxon>
        <taxon>Oligosphaerales</taxon>
        <taxon>Oligosphaeraceae</taxon>
        <taxon>Oligosphaera</taxon>
    </lineage>
</organism>
<dbReference type="SUPFAM" id="SSF51735">
    <property type="entry name" value="NAD(P)-binding Rossmann-fold domains"/>
    <property type="match status" value="1"/>
</dbReference>
<dbReference type="CDD" id="cd05233">
    <property type="entry name" value="SDR_c"/>
    <property type="match status" value="1"/>
</dbReference>
<dbReference type="FunFam" id="3.40.50.720:FF:000084">
    <property type="entry name" value="Short-chain dehydrogenase reductase"/>
    <property type="match status" value="1"/>
</dbReference>
<dbReference type="InterPro" id="IPR036291">
    <property type="entry name" value="NAD(P)-bd_dom_sf"/>
</dbReference>
<gene>
    <name evidence="5" type="ORF">J3R75_001127</name>
</gene>
<protein>
    <submittedName>
        <fullName evidence="5">NAD(P)-dependent dehydrogenase (Short-subunit alcohol dehydrogenase family)</fullName>
    </submittedName>
</protein>
<keyword evidence="2" id="KW-0560">Oxidoreductase</keyword>
<comment type="caution">
    <text evidence="5">The sequence shown here is derived from an EMBL/GenBank/DDBJ whole genome shotgun (WGS) entry which is preliminary data.</text>
</comment>
<comment type="similarity">
    <text evidence="1 3">Belongs to the short-chain dehydrogenases/reductases (SDR) family.</text>
</comment>
<dbReference type="Gene3D" id="3.40.50.720">
    <property type="entry name" value="NAD(P)-binding Rossmann-like Domain"/>
    <property type="match status" value="1"/>
</dbReference>
<proteinExistence type="inferred from homology"/>
<dbReference type="InterPro" id="IPR002347">
    <property type="entry name" value="SDR_fam"/>
</dbReference>
<dbReference type="InterPro" id="IPR057326">
    <property type="entry name" value="KR_dom"/>
</dbReference>
<evidence type="ECO:0000313" key="6">
    <source>
        <dbReference type="Proteomes" id="UP001238163"/>
    </source>
</evidence>
<dbReference type="AlphaFoldDB" id="A0AAE3VET7"/>
<dbReference type="Pfam" id="PF00106">
    <property type="entry name" value="adh_short"/>
    <property type="match status" value="1"/>
</dbReference>
<evidence type="ECO:0000256" key="3">
    <source>
        <dbReference type="RuleBase" id="RU000363"/>
    </source>
</evidence>
<dbReference type="PROSITE" id="PS00061">
    <property type="entry name" value="ADH_SHORT"/>
    <property type="match status" value="1"/>
</dbReference>
<evidence type="ECO:0000256" key="2">
    <source>
        <dbReference type="ARBA" id="ARBA00023002"/>
    </source>
</evidence>
<sequence>MKFAGKCAVISGAARGIGRATALKLAAEGAKVALLDINAEGLDAVAESIRSAGGTALSKVVDLKAQTEVKSAVADILVAFGQIDILVNCAGAGWHKNVRFKDLPDGSWEWILDLNVKGTMFLTQAVLGNMVERQYGKIVNLGSIAGNVGLPGLAVYSASKGAITSFTKALAMELGSSNINVNCISPGLIASEESKGKTEGNYLERWGMPSEVADLILFLVSENASYITGVDYLIDGGRVIGPRMR</sequence>
<evidence type="ECO:0000313" key="5">
    <source>
        <dbReference type="EMBL" id="MDQ0289020.1"/>
    </source>
</evidence>
<evidence type="ECO:0000256" key="1">
    <source>
        <dbReference type="ARBA" id="ARBA00006484"/>
    </source>
</evidence>
<name>A0AAE3VET7_9BACT</name>
<dbReference type="PANTHER" id="PTHR42760">
    <property type="entry name" value="SHORT-CHAIN DEHYDROGENASES/REDUCTASES FAMILY MEMBER"/>
    <property type="match status" value="1"/>
</dbReference>
<dbReference type="Proteomes" id="UP001238163">
    <property type="component" value="Unassembled WGS sequence"/>
</dbReference>
<evidence type="ECO:0000259" key="4">
    <source>
        <dbReference type="SMART" id="SM00822"/>
    </source>
</evidence>
<feature type="domain" description="Ketoreductase" evidence="4">
    <location>
        <begin position="6"/>
        <end position="192"/>
    </location>
</feature>
<dbReference type="SMART" id="SM00822">
    <property type="entry name" value="PKS_KR"/>
    <property type="match status" value="1"/>
</dbReference>
<dbReference type="EMBL" id="JAUSVL010000001">
    <property type="protein sequence ID" value="MDQ0289020.1"/>
    <property type="molecule type" value="Genomic_DNA"/>
</dbReference>
<dbReference type="InterPro" id="IPR020904">
    <property type="entry name" value="Sc_DH/Rdtase_CS"/>
</dbReference>
<dbReference type="PRINTS" id="PR00080">
    <property type="entry name" value="SDRFAMILY"/>
</dbReference>
<dbReference type="PRINTS" id="PR00081">
    <property type="entry name" value="GDHRDH"/>
</dbReference>